<dbReference type="Proteomes" id="UP001652542">
    <property type="component" value="Unassembled WGS sequence"/>
</dbReference>
<dbReference type="InterPro" id="IPR009056">
    <property type="entry name" value="Cyt_c-like_dom"/>
</dbReference>
<dbReference type="RefSeq" id="WP_263735423.1">
    <property type="nucleotide sequence ID" value="NZ_JAOWKY010000004.1"/>
</dbReference>
<organism evidence="7 8">
    <name type="scientific">Albidovulum marisflavi</name>
    <dbReference type="NCBI Taxonomy" id="2984159"/>
    <lineage>
        <taxon>Bacteria</taxon>
        <taxon>Pseudomonadati</taxon>
        <taxon>Pseudomonadota</taxon>
        <taxon>Alphaproteobacteria</taxon>
        <taxon>Rhodobacterales</taxon>
        <taxon>Paracoccaceae</taxon>
        <taxon>Albidovulum</taxon>
    </lineage>
</organism>
<keyword evidence="3 4" id="KW-0408">Iron</keyword>
<dbReference type="PROSITE" id="PS51007">
    <property type="entry name" value="CYTC"/>
    <property type="match status" value="1"/>
</dbReference>
<evidence type="ECO:0000313" key="8">
    <source>
        <dbReference type="Proteomes" id="UP001652542"/>
    </source>
</evidence>
<keyword evidence="1 4" id="KW-0349">Heme</keyword>
<dbReference type="EMBL" id="JAOWKY010000004">
    <property type="protein sequence ID" value="MCV2869745.1"/>
    <property type="molecule type" value="Genomic_DNA"/>
</dbReference>
<dbReference type="PANTHER" id="PTHR33751">
    <property type="entry name" value="CBB3-TYPE CYTOCHROME C OXIDASE SUBUNIT FIXP"/>
    <property type="match status" value="1"/>
</dbReference>
<keyword evidence="2 4" id="KW-0479">Metal-binding</keyword>
<dbReference type="InterPro" id="IPR036909">
    <property type="entry name" value="Cyt_c-like_dom_sf"/>
</dbReference>
<dbReference type="Pfam" id="PF00034">
    <property type="entry name" value="Cytochrom_C"/>
    <property type="match status" value="1"/>
</dbReference>
<feature type="domain" description="Cytochrome c" evidence="6">
    <location>
        <begin position="47"/>
        <end position="133"/>
    </location>
</feature>
<feature type="transmembrane region" description="Helical" evidence="5">
    <location>
        <begin position="6"/>
        <end position="22"/>
    </location>
</feature>
<dbReference type="Gene3D" id="1.10.760.10">
    <property type="entry name" value="Cytochrome c-like domain"/>
    <property type="match status" value="1"/>
</dbReference>
<accession>A0ABT2ZF25</accession>
<evidence type="ECO:0000256" key="3">
    <source>
        <dbReference type="ARBA" id="ARBA00023004"/>
    </source>
</evidence>
<proteinExistence type="predicted"/>
<evidence type="ECO:0000256" key="5">
    <source>
        <dbReference type="SAM" id="Phobius"/>
    </source>
</evidence>
<keyword evidence="5" id="KW-1133">Transmembrane helix</keyword>
<dbReference type="PANTHER" id="PTHR33751:SF1">
    <property type="entry name" value="CBB3-TYPE CYTOCHROME C OXIDASE SUBUNIT FIXP"/>
    <property type="match status" value="1"/>
</dbReference>
<gene>
    <name evidence="7" type="ORF">OEW28_14010</name>
</gene>
<evidence type="ECO:0000256" key="4">
    <source>
        <dbReference type="PROSITE-ProRule" id="PRU00433"/>
    </source>
</evidence>
<dbReference type="SUPFAM" id="SSF46626">
    <property type="entry name" value="Cytochrome c"/>
    <property type="match status" value="1"/>
</dbReference>
<evidence type="ECO:0000256" key="2">
    <source>
        <dbReference type="ARBA" id="ARBA00022723"/>
    </source>
</evidence>
<dbReference type="InterPro" id="IPR050597">
    <property type="entry name" value="Cytochrome_c_Oxidase_Subunit"/>
</dbReference>
<evidence type="ECO:0000313" key="7">
    <source>
        <dbReference type="EMBL" id="MCV2869745.1"/>
    </source>
</evidence>
<name>A0ABT2ZF25_9RHOB</name>
<keyword evidence="8" id="KW-1185">Reference proteome</keyword>
<reference evidence="7 8" key="1">
    <citation type="submission" date="2022-10" db="EMBL/GenBank/DDBJ databases">
        <title>Defluviimonas sp. nov., isolated from ocean surface water.</title>
        <authorList>
            <person name="He W."/>
            <person name="Wang L."/>
            <person name="Zhang D.-F."/>
        </authorList>
    </citation>
    <scope>NUCLEOTIDE SEQUENCE [LARGE SCALE GENOMIC DNA]</scope>
    <source>
        <strain evidence="7 8">WL0002</strain>
    </source>
</reference>
<evidence type="ECO:0000256" key="1">
    <source>
        <dbReference type="ARBA" id="ARBA00022617"/>
    </source>
</evidence>
<comment type="caution">
    <text evidence="7">The sequence shown here is derived from an EMBL/GenBank/DDBJ whole genome shotgun (WGS) entry which is preliminary data.</text>
</comment>
<protein>
    <submittedName>
        <fullName evidence="7">Cytochrome c</fullName>
    </submittedName>
</protein>
<sequence>MSIRTVLGVILIIVALAGWYLLSERRQEQAALAGSAMVEVTVPDLTEPEAMGATAFAAKCAECHGENAAGKDGVGPPLVHKIYEPGHHGDASIYNAVRNGVRAHHWSFGAMQPVEGLTDAEIGTIIAYIRKLQAANGIY</sequence>
<keyword evidence="5" id="KW-0812">Transmembrane</keyword>
<keyword evidence="5" id="KW-0472">Membrane</keyword>
<evidence type="ECO:0000259" key="6">
    <source>
        <dbReference type="PROSITE" id="PS51007"/>
    </source>
</evidence>